<keyword evidence="5" id="KW-1185">Reference proteome</keyword>
<dbReference type="Proteomes" id="UP001482620">
    <property type="component" value="Unassembled WGS sequence"/>
</dbReference>
<comment type="caution">
    <text evidence="4">The sequence shown here is derived from an EMBL/GenBank/DDBJ whole genome shotgun (WGS) entry which is preliminary data.</text>
</comment>
<feature type="compositionally biased region" description="Basic and acidic residues" evidence="2">
    <location>
        <begin position="93"/>
        <end position="112"/>
    </location>
</feature>
<reference evidence="4 5" key="1">
    <citation type="submission" date="2021-06" db="EMBL/GenBank/DDBJ databases">
        <authorList>
            <person name="Palmer J.M."/>
        </authorList>
    </citation>
    <scope>NUCLEOTIDE SEQUENCE [LARGE SCALE GENOMIC DNA]</scope>
    <source>
        <strain evidence="5">if_2019</strain>
        <tissue evidence="4">Muscle</tissue>
    </source>
</reference>
<protein>
    <recommendedName>
        <fullName evidence="3">Unconventional myosin-Va/b domain-containing protein</fullName>
    </recommendedName>
</protein>
<organism evidence="4 5">
    <name type="scientific">Ilyodon furcidens</name>
    <name type="common">goldbreast splitfin</name>
    <dbReference type="NCBI Taxonomy" id="33524"/>
    <lineage>
        <taxon>Eukaryota</taxon>
        <taxon>Metazoa</taxon>
        <taxon>Chordata</taxon>
        <taxon>Craniata</taxon>
        <taxon>Vertebrata</taxon>
        <taxon>Euteleostomi</taxon>
        <taxon>Actinopterygii</taxon>
        <taxon>Neopterygii</taxon>
        <taxon>Teleostei</taxon>
        <taxon>Neoteleostei</taxon>
        <taxon>Acanthomorphata</taxon>
        <taxon>Ovalentaria</taxon>
        <taxon>Atherinomorphae</taxon>
        <taxon>Cyprinodontiformes</taxon>
        <taxon>Goodeidae</taxon>
        <taxon>Ilyodon</taxon>
    </lineage>
</organism>
<proteinExistence type="predicted"/>
<evidence type="ECO:0000313" key="5">
    <source>
        <dbReference type="Proteomes" id="UP001482620"/>
    </source>
</evidence>
<dbReference type="Pfam" id="PF25966">
    <property type="entry name" value="Myo5a"/>
    <property type="match status" value="1"/>
</dbReference>
<evidence type="ECO:0000259" key="3">
    <source>
        <dbReference type="Pfam" id="PF25966"/>
    </source>
</evidence>
<feature type="coiled-coil region" evidence="1">
    <location>
        <begin position="1"/>
        <end position="66"/>
    </location>
</feature>
<sequence>RQELELENKKLKNDLNELRKTIAERASQDSSSSELQDSYNLLLGQLKAASEELDARKEEVLILRTQIVSNAQLQEKSEHIQSEVGGGLNNSKEPVDKDEALKAYHGLSESKK</sequence>
<feature type="domain" description="Unconventional myosin-Va/b" evidence="3">
    <location>
        <begin position="1"/>
        <end position="70"/>
    </location>
</feature>
<gene>
    <name evidence="4" type="ORF">ILYODFUR_030139</name>
</gene>
<dbReference type="InterPro" id="IPR058662">
    <property type="entry name" value="Myo5a/b_dom"/>
</dbReference>
<evidence type="ECO:0000313" key="4">
    <source>
        <dbReference type="EMBL" id="MEQ2226710.1"/>
    </source>
</evidence>
<name>A0ABV0T1F0_9TELE</name>
<keyword evidence="1" id="KW-0175">Coiled coil</keyword>
<accession>A0ABV0T1F0</accession>
<evidence type="ECO:0000256" key="1">
    <source>
        <dbReference type="SAM" id="Coils"/>
    </source>
</evidence>
<feature type="region of interest" description="Disordered" evidence="2">
    <location>
        <begin position="74"/>
        <end position="112"/>
    </location>
</feature>
<evidence type="ECO:0000256" key="2">
    <source>
        <dbReference type="SAM" id="MobiDB-lite"/>
    </source>
</evidence>
<dbReference type="EMBL" id="JAHRIQ010015995">
    <property type="protein sequence ID" value="MEQ2226710.1"/>
    <property type="molecule type" value="Genomic_DNA"/>
</dbReference>
<feature type="non-terminal residue" evidence="4">
    <location>
        <position position="1"/>
    </location>
</feature>